<dbReference type="EMBL" id="KL363282">
    <property type="protein sequence ID" value="KFD48914.1"/>
    <property type="molecule type" value="Genomic_DNA"/>
</dbReference>
<sequence>MGALVGDEPCEYITPKSSVIISQKLKWGSSLIEHSLQLLDDVCAGLQLERTPYSEPRWPAVHEA</sequence>
<evidence type="ECO:0000313" key="3">
    <source>
        <dbReference type="Proteomes" id="UP000030764"/>
    </source>
</evidence>
<dbReference type="EMBL" id="KL367698">
    <property type="protein sequence ID" value="KFD60066.1"/>
    <property type="molecule type" value="Genomic_DNA"/>
</dbReference>
<dbReference type="AlphaFoldDB" id="A0A085LVB8"/>
<proteinExistence type="predicted"/>
<evidence type="ECO:0000313" key="2">
    <source>
        <dbReference type="EMBL" id="KFD60066.1"/>
    </source>
</evidence>
<name>A0A085LVB8_9BILA</name>
<organism evidence="1 3">
    <name type="scientific">Trichuris suis</name>
    <name type="common">pig whipworm</name>
    <dbReference type="NCBI Taxonomy" id="68888"/>
    <lineage>
        <taxon>Eukaryota</taxon>
        <taxon>Metazoa</taxon>
        <taxon>Ecdysozoa</taxon>
        <taxon>Nematoda</taxon>
        <taxon>Enoplea</taxon>
        <taxon>Dorylaimia</taxon>
        <taxon>Trichinellida</taxon>
        <taxon>Trichuridae</taxon>
        <taxon>Trichuris</taxon>
    </lineage>
</organism>
<keyword evidence="3" id="KW-1185">Reference proteome</keyword>
<evidence type="ECO:0000313" key="1">
    <source>
        <dbReference type="EMBL" id="KFD48914.1"/>
    </source>
</evidence>
<dbReference type="Proteomes" id="UP000030758">
    <property type="component" value="Unassembled WGS sequence"/>
</dbReference>
<protein>
    <submittedName>
        <fullName evidence="1">Uncharacterized protein</fullName>
    </submittedName>
</protein>
<accession>A0A085LVB8</accession>
<reference evidence="1 3" key="1">
    <citation type="journal article" date="2014" name="Nat. Genet.">
        <title>Genome and transcriptome of the porcine whipworm Trichuris suis.</title>
        <authorList>
            <person name="Jex A.R."/>
            <person name="Nejsum P."/>
            <person name="Schwarz E.M."/>
            <person name="Hu L."/>
            <person name="Young N.D."/>
            <person name="Hall R.S."/>
            <person name="Korhonen P.K."/>
            <person name="Liao S."/>
            <person name="Thamsborg S."/>
            <person name="Xia J."/>
            <person name="Xu P."/>
            <person name="Wang S."/>
            <person name="Scheerlinck J.P."/>
            <person name="Hofmann A."/>
            <person name="Sternberg P.W."/>
            <person name="Wang J."/>
            <person name="Gasser R.B."/>
        </authorList>
    </citation>
    <scope>NUCLEOTIDE SEQUENCE [LARGE SCALE GENOMIC DNA]</scope>
    <source>
        <strain evidence="2">DCEP-RM93F</strain>
        <strain evidence="1">DCEP-RM93M</strain>
    </source>
</reference>
<gene>
    <name evidence="1" type="ORF">M513_10277</name>
    <name evidence="2" type="ORF">M514_10277</name>
</gene>
<dbReference type="Proteomes" id="UP000030764">
    <property type="component" value="Unassembled WGS sequence"/>
</dbReference>